<keyword evidence="10" id="KW-1133">Transmembrane helix</keyword>
<dbReference type="GO" id="GO:0009055">
    <property type="term" value="F:electron transfer activity"/>
    <property type="evidence" value="ECO:0007669"/>
    <property type="project" value="InterPro"/>
</dbReference>
<dbReference type="SUPFAM" id="SSF49503">
    <property type="entry name" value="Cupredoxins"/>
    <property type="match status" value="1"/>
</dbReference>
<proteinExistence type="inferred from homology"/>
<comment type="caution">
    <text evidence="13">The sequence shown here is derived from an EMBL/GenBank/DDBJ whole genome shotgun (WGS) entry which is preliminary data.</text>
</comment>
<dbReference type="InterPro" id="IPR003245">
    <property type="entry name" value="Phytocyanin_dom"/>
</dbReference>
<dbReference type="Pfam" id="PF02298">
    <property type="entry name" value="Cu_bind_like"/>
    <property type="match status" value="1"/>
</dbReference>
<evidence type="ECO:0000256" key="9">
    <source>
        <dbReference type="ARBA" id="ARBA00037868"/>
    </source>
</evidence>
<evidence type="ECO:0000256" key="3">
    <source>
        <dbReference type="ARBA" id="ARBA00022729"/>
    </source>
</evidence>
<organism evidence="13 14">
    <name type="scientific">Vanilla planifolia</name>
    <name type="common">Vanilla</name>
    <dbReference type="NCBI Taxonomy" id="51239"/>
    <lineage>
        <taxon>Eukaryota</taxon>
        <taxon>Viridiplantae</taxon>
        <taxon>Streptophyta</taxon>
        <taxon>Embryophyta</taxon>
        <taxon>Tracheophyta</taxon>
        <taxon>Spermatophyta</taxon>
        <taxon>Magnoliopsida</taxon>
        <taxon>Liliopsida</taxon>
        <taxon>Asparagales</taxon>
        <taxon>Orchidaceae</taxon>
        <taxon>Vanilloideae</taxon>
        <taxon>Vanilleae</taxon>
        <taxon>Vanilla</taxon>
    </lineage>
</organism>
<keyword evidence="2" id="KW-0336">GPI-anchor</keyword>
<keyword evidence="4 10" id="KW-0472">Membrane</keyword>
<evidence type="ECO:0000256" key="8">
    <source>
        <dbReference type="ARBA" id="ARBA00035011"/>
    </source>
</evidence>
<evidence type="ECO:0000256" key="5">
    <source>
        <dbReference type="ARBA" id="ARBA00023157"/>
    </source>
</evidence>
<reference evidence="13 14" key="1">
    <citation type="journal article" date="2020" name="Nat. Food">
        <title>A phased Vanilla planifolia genome enables genetic improvement of flavour and production.</title>
        <authorList>
            <person name="Hasing T."/>
            <person name="Tang H."/>
            <person name="Brym M."/>
            <person name="Khazi F."/>
            <person name="Huang T."/>
            <person name="Chambers A.H."/>
        </authorList>
    </citation>
    <scope>NUCLEOTIDE SEQUENCE [LARGE SCALE GENOMIC DNA]</scope>
    <source>
        <tissue evidence="13">Leaf</tissue>
    </source>
</reference>
<evidence type="ECO:0000256" key="2">
    <source>
        <dbReference type="ARBA" id="ARBA00022622"/>
    </source>
</evidence>
<evidence type="ECO:0000256" key="6">
    <source>
        <dbReference type="ARBA" id="ARBA00023180"/>
    </source>
</evidence>
<accession>A0A835PR88</accession>
<dbReference type="Proteomes" id="UP000639772">
    <property type="component" value="Chromosome 13"/>
</dbReference>
<evidence type="ECO:0000256" key="1">
    <source>
        <dbReference type="ARBA" id="ARBA00004589"/>
    </source>
</evidence>
<keyword evidence="3 11" id="KW-0732">Signal</keyword>
<keyword evidence="10" id="KW-0812">Transmembrane</keyword>
<dbReference type="OrthoDB" id="2015640at2759"/>
<dbReference type="PROSITE" id="PS51485">
    <property type="entry name" value="PHYTOCYANIN"/>
    <property type="match status" value="1"/>
</dbReference>
<evidence type="ECO:0000313" key="14">
    <source>
        <dbReference type="Proteomes" id="UP000639772"/>
    </source>
</evidence>
<dbReference type="PANTHER" id="PTHR33021:SF14">
    <property type="entry name" value="OS01G0272700 PROTEIN"/>
    <property type="match status" value="1"/>
</dbReference>
<dbReference type="EMBL" id="JADCNM010000013">
    <property type="protein sequence ID" value="KAG0456254.1"/>
    <property type="molecule type" value="Genomic_DNA"/>
</dbReference>
<feature type="chain" id="PRO_5032594654" description="Phytocyanin domain-containing protein" evidence="11">
    <location>
        <begin position="21"/>
        <end position="324"/>
    </location>
</feature>
<feature type="domain" description="Phytocyanin" evidence="12">
    <location>
        <begin position="21"/>
        <end position="122"/>
    </location>
</feature>
<dbReference type="CDD" id="cd11019">
    <property type="entry name" value="OsENODL1_like"/>
    <property type="match status" value="1"/>
</dbReference>
<evidence type="ECO:0000256" key="7">
    <source>
        <dbReference type="ARBA" id="ARBA00023288"/>
    </source>
</evidence>
<dbReference type="InterPro" id="IPR039391">
    <property type="entry name" value="Phytocyanin-like"/>
</dbReference>
<feature type="transmembrane region" description="Helical" evidence="10">
    <location>
        <begin position="178"/>
        <end position="200"/>
    </location>
</feature>
<evidence type="ECO:0000256" key="4">
    <source>
        <dbReference type="ARBA" id="ARBA00023136"/>
    </source>
</evidence>
<sequence length="324" mass="36897">MARLLLLAGTFLGLVFLTRAYDFYVGGRQGWVTQPAEGYNNWAGRMRFQVADKLVFKYKKGDDSVLLVKKEDYDSCSTSNPIKKFDDGDTVFQFDRSGPFFFISGAPNHCSQGQKLVVVVMAVRNKPSPSPPASPPSVSPPPPSISPSLLLLFSLLLLHPPLLLLLSLLLLHPPLLLLFNLLPHPPLLLLFNLLLLHLPLLPLCSLRPLRHLLLHRLIPHPHPLRPLLLPHHLHHPHLLHRQAYLQRLLLLRFQARHRHHRLPLHPQVNLLLLLEEVVPQLLHPLDHLPTLPQLHLLPMGSSCQDFVVFLLSYWEPLFSADLFH</sequence>
<evidence type="ECO:0000256" key="10">
    <source>
        <dbReference type="SAM" id="Phobius"/>
    </source>
</evidence>
<comment type="subcellular location">
    <subcellularLocation>
        <location evidence="9">Endomembrane system</location>
        <topology evidence="9">Lipid-anchor</topology>
    </subcellularLocation>
    <subcellularLocation>
        <location evidence="1">Membrane</location>
        <topology evidence="1">Lipid-anchor</topology>
        <topology evidence="1">GPI-anchor</topology>
    </subcellularLocation>
</comment>
<dbReference type="GO" id="GO:0012505">
    <property type="term" value="C:endomembrane system"/>
    <property type="evidence" value="ECO:0007669"/>
    <property type="project" value="UniProtKB-SubCell"/>
</dbReference>
<evidence type="ECO:0000313" key="13">
    <source>
        <dbReference type="EMBL" id="KAG0456254.1"/>
    </source>
</evidence>
<dbReference type="GO" id="GO:0098552">
    <property type="term" value="C:side of membrane"/>
    <property type="evidence" value="ECO:0007669"/>
    <property type="project" value="UniProtKB-KW"/>
</dbReference>
<keyword evidence="5" id="KW-1015">Disulfide bond</keyword>
<dbReference type="PANTHER" id="PTHR33021">
    <property type="entry name" value="BLUE COPPER PROTEIN"/>
    <property type="match status" value="1"/>
</dbReference>
<dbReference type="AlphaFoldDB" id="A0A835PR88"/>
<dbReference type="InterPro" id="IPR008972">
    <property type="entry name" value="Cupredoxin"/>
</dbReference>
<protein>
    <recommendedName>
        <fullName evidence="12">Phytocyanin domain-containing protein</fullName>
    </recommendedName>
</protein>
<dbReference type="InterPro" id="IPR041846">
    <property type="entry name" value="ENL_dom"/>
</dbReference>
<evidence type="ECO:0000259" key="12">
    <source>
        <dbReference type="PROSITE" id="PS51485"/>
    </source>
</evidence>
<name>A0A835PR88_VANPL</name>
<dbReference type="Gene3D" id="2.60.40.420">
    <property type="entry name" value="Cupredoxins - blue copper proteins"/>
    <property type="match status" value="1"/>
</dbReference>
<feature type="signal peptide" evidence="11">
    <location>
        <begin position="1"/>
        <end position="20"/>
    </location>
</feature>
<dbReference type="FunFam" id="2.60.40.420:FF:000010">
    <property type="entry name" value="Early nodulin-like protein 1"/>
    <property type="match status" value="1"/>
</dbReference>
<comment type="similarity">
    <text evidence="8">Belongs to the early nodulin-like (ENODL) family.</text>
</comment>
<keyword evidence="6" id="KW-0325">Glycoprotein</keyword>
<evidence type="ECO:0000256" key="11">
    <source>
        <dbReference type="SAM" id="SignalP"/>
    </source>
</evidence>
<feature type="transmembrane region" description="Helical" evidence="10">
    <location>
        <begin position="149"/>
        <end position="171"/>
    </location>
</feature>
<keyword evidence="7" id="KW-0449">Lipoprotein</keyword>
<gene>
    <name evidence="13" type="ORF">HPP92_024042</name>
</gene>
<dbReference type="GO" id="GO:0005886">
    <property type="term" value="C:plasma membrane"/>
    <property type="evidence" value="ECO:0007669"/>
    <property type="project" value="TreeGrafter"/>
</dbReference>